<organism evidence="3 4">
    <name type="scientific">Botrimarina mediterranea</name>
    <dbReference type="NCBI Taxonomy" id="2528022"/>
    <lineage>
        <taxon>Bacteria</taxon>
        <taxon>Pseudomonadati</taxon>
        <taxon>Planctomycetota</taxon>
        <taxon>Planctomycetia</taxon>
        <taxon>Pirellulales</taxon>
        <taxon>Lacipirellulaceae</taxon>
        <taxon>Botrimarina</taxon>
    </lineage>
</organism>
<reference evidence="3 4" key="1">
    <citation type="submission" date="2019-02" db="EMBL/GenBank/DDBJ databases">
        <title>Deep-cultivation of Planctomycetes and their phenomic and genomic characterization uncovers novel biology.</title>
        <authorList>
            <person name="Wiegand S."/>
            <person name="Jogler M."/>
            <person name="Boedeker C."/>
            <person name="Pinto D."/>
            <person name="Vollmers J."/>
            <person name="Rivas-Marin E."/>
            <person name="Kohn T."/>
            <person name="Peeters S.H."/>
            <person name="Heuer A."/>
            <person name="Rast P."/>
            <person name="Oberbeckmann S."/>
            <person name="Bunk B."/>
            <person name="Jeske O."/>
            <person name="Meyerdierks A."/>
            <person name="Storesund J.E."/>
            <person name="Kallscheuer N."/>
            <person name="Luecker S."/>
            <person name="Lage O.M."/>
            <person name="Pohl T."/>
            <person name="Merkel B.J."/>
            <person name="Hornburger P."/>
            <person name="Mueller R.-W."/>
            <person name="Bruemmer F."/>
            <person name="Labrenz M."/>
            <person name="Spormann A.M."/>
            <person name="Op den Camp H."/>
            <person name="Overmann J."/>
            <person name="Amann R."/>
            <person name="Jetten M.S.M."/>
            <person name="Mascher T."/>
            <person name="Medema M.H."/>
            <person name="Devos D.P."/>
            <person name="Kaster A.-K."/>
            <person name="Ovreas L."/>
            <person name="Rohde M."/>
            <person name="Galperin M.Y."/>
            <person name="Jogler C."/>
        </authorList>
    </citation>
    <scope>NUCLEOTIDE SEQUENCE [LARGE SCALE GENOMIC DNA]</scope>
    <source>
        <strain evidence="3 4">Spa11</strain>
    </source>
</reference>
<dbReference type="Pfam" id="PF07589">
    <property type="entry name" value="PEP-CTERM"/>
    <property type="match status" value="1"/>
</dbReference>
<evidence type="ECO:0000256" key="1">
    <source>
        <dbReference type="SAM" id="SignalP"/>
    </source>
</evidence>
<dbReference type="AlphaFoldDB" id="A0A518K7Z9"/>
<keyword evidence="1" id="KW-0732">Signal</keyword>
<feature type="signal peptide" evidence="1">
    <location>
        <begin position="1"/>
        <end position="26"/>
    </location>
</feature>
<feature type="chain" id="PRO_5021785740" description="Ice-binding protein C-terminal domain-containing protein" evidence="1">
    <location>
        <begin position="27"/>
        <end position="268"/>
    </location>
</feature>
<gene>
    <name evidence="3" type="ORF">Spa11_20960</name>
</gene>
<name>A0A518K7Z9_9BACT</name>
<proteinExistence type="predicted"/>
<keyword evidence="4" id="KW-1185">Reference proteome</keyword>
<accession>A0A518K7Z9</accession>
<evidence type="ECO:0000313" key="3">
    <source>
        <dbReference type="EMBL" id="QDV73897.1"/>
    </source>
</evidence>
<sequence length="268" mass="28497" precursor="true">MRRRLTRSMLGLAMLAATVSGGSIQAAMFVTTADGNGADTALQNDSQSGGTSTVVAGGFGNVPFRRSDDSRQKMLLVRFDISTLDSSSFADAVLRFDYNHNRLRTMRVYALAEDFDNWDESTTSYSNAPGILQPDQGGSAYDSAGNNFLDATELFFPGAPTPERPNPFQIGTIQLEDTRGLPGGRGVLISNPAALDLEPVLSADTNGLVSFLLFQDGSDTSQTGDIATKENAALLEPMLGVLPQTLIPEPTTALLAAIGLFGLGVRRR</sequence>
<protein>
    <recommendedName>
        <fullName evidence="2">Ice-binding protein C-terminal domain-containing protein</fullName>
    </recommendedName>
</protein>
<dbReference type="Proteomes" id="UP000316426">
    <property type="component" value="Chromosome"/>
</dbReference>
<dbReference type="InterPro" id="IPR013424">
    <property type="entry name" value="Ice-binding_C"/>
</dbReference>
<dbReference type="KEGG" id="bmei:Spa11_20960"/>
<feature type="domain" description="Ice-binding protein C-terminal" evidence="2">
    <location>
        <begin position="247"/>
        <end position="268"/>
    </location>
</feature>
<evidence type="ECO:0000259" key="2">
    <source>
        <dbReference type="Pfam" id="PF07589"/>
    </source>
</evidence>
<evidence type="ECO:0000313" key="4">
    <source>
        <dbReference type="Proteomes" id="UP000316426"/>
    </source>
</evidence>
<dbReference type="EMBL" id="CP036349">
    <property type="protein sequence ID" value="QDV73897.1"/>
    <property type="molecule type" value="Genomic_DNA"/>
</dbReference>